<protein>
    <submittedName>
        <fullName evidence="2">EAL domain-containing protein</fullName>
    </submittedName>
</protein>
<dbReference type="KEGG" id="mmes:MMSR116_10705"/>
<reference evidence="2 3" key="1">
    <citation type="journal article" date="2012" name="Genet. Mol. Biol.">
        <title>Analysis of 16S rRNA and mxaF genes revealing insights into Methylobacterium niche-specific plant association.</title>
        <authorList>
            <person name="Dourado M.N."/>
            <person name="Andreote F.D."/>
            <person name="Dini-Andreote F."/>
            <person name="Conti R."/>
            <person name="Araujo J.M."/>
            <person name="Araujo W.L."/>
        </authorList>
    </citation>
    <scope>NUCLEOTIDE SEQUENCE [LARGE SCALE GENOMIC DNA]</scope>
    <source>
        <strain evidence="2 3">SR1.6/6</strain>
    </source>
</reference>
<evidence type="ECO:0000313" key="3">
    <source>
        <dbReference type="Proteomes" id="UP000012488"/>
    </source>
</evidence>
<accession>A0A6B9FI45</accession>
<dbReference type="AlphaFoldDB" id="A0A6B9FI45"/>
<dbReference type="Gene3D" id="3.20.20.450">
    <property type="entry name" value="EAL domain"/>
    <property type="match status" value="1"/>
</dbReference>
<dbReference type="InterPro" id="IPR001633">
    <property type="entry name" value="EAL_dom"/>
</dbReference>
<evidence type="ECO:0000259" key="1">
    <source>
        <dbReference type="PROSITE" id="PS50883"/>
    </source>
</evidence>
<dbReference type="EMBL" id="CP043538">
    <property type="protein sequence ID" value="QGY02291.1"/>
    <property type="molecule type" value="Genomic_DNA"/>
</dbReference>
<dbReference type="InterPro" id="IPR035919">
    <property type="entry name" value="EAL_sf"/>
</dbReference>
<dbReference type="PROSITE" id="PS50883">
    <property type="entry name" value="EAL"/>
    <property type="match status" value="1"/>
</dbReference>
<sequence length="98" mass="10133">MALRPIRDLTEGSVRANETLGRGLNGAPAGTILDRVTDANRYQFVQAARGKASARAGRHAIVAGVVLTARALGETVLAEGIETAAELDALRGLGITLP</sequence>
<gene>
    <name evidence="2" type="ORF">MMSR116_10705</name>
</gene>
<dbReference type="RefSeq" id="WP_010681828.1">
    <property type="nucleotide sequence ID" value="NZ_CP043538.1"/>
</dbReference>
<name>A0A6B9FI45_9HYPH</name>
<organism evidence="2 3">
    <name type="scientific">Methylobacterium mesophilicum SR1.6/6</name>
    <dbReference type="NCBI Taxonomy" id="908290"/>
    <lineage>
        <taxon>Bacteria</taxon>
        <taxon>Pseudomonadati</taxon>
        <taxon>Pseudomonadota</taxon>
        <taxon>Alphaproteobacteria</taxon>
        <taxon>Hyphomicrobiales</taxon>
        <taxon>Methylobacteriaceae</taxon>
        <taxon>Methylobacterium</taxon>
    </lineage>
</organism>
<dbReference type="SUPFAM" id="SSF141868">
    <property type="entry name" value="EAL domain-like"/>
    <property type="match status" value="1"/>
</dbReference>
<proteinExistence type="predicted"/>
<dbReference type="Proteomes" id="UP000012488">
    <property type="component" value="Chromosome"/>
</dbReference>
<reference evidence="2 3" key="2">
    <citation type="journal article" date="2013" name="Genome Announc.">
        <title>Draft Genome Sequence of Methylobacterium mesophilicum Strain SR1.6/6, Isolated from Citrus sinensis.</title>
        <authorList>
            <person name="Marinho Almeida D."/>
            <person name="Dini-Andreote F."/>
            <person name="Camargo Neves A.A."/>
            <person name="Juca Ramos R.T."/>
            <person name="Andreote F.D."/>
            <person name="Carneiro A.R."/>
            <person name="Oliveira de Souza Lima A."/>
            <person name="Caracciolo Gomes de Sa P.H."/>
            <person name="Ribeiro Barbosa M.S."/>
            <person name="Araujo W.L."/>
            <person name="Silva A."/>
        </authorList>
    </citation>
    <scope>NUCLEOTIDE SEQUENCE [LARGE SCALE GENOMIC DNA]</scope>
    <source>
        <strain evidence="2 3">SR1.6/6</strain>
    </source>
</reference>
<evidence type="ECO:0000313" key="2">
    <source>
        <dbReference type="EMBL" id="QGY02291.1"/>
    </source>
</evidence>
<feature type="domain" description="EAL" evidence="1">
    <location>
        <begin position="1"/>
        <end position="98"/>
    </location>
</feature>